<dbReference type="GO" id="GO:0005886">
    <property type="term" value="C:plasma membrane"/>
    <property type="evidence" value="ECO:0007669"/>
    <property type="project" value="UniProtKB-SubCell"/>
</dbReference>
<dbReference type="Proteomes" id="UP000182987">
    <property type="component" value="Chromosome"/>
</dbReference>
<reference evidence="12" key="1">
    <citation type="submission" date="2016-09" db="EMBL/GenBank/DDBJ databases">
        <authorList>
            <person name="Lysoe E."/>
        </authorList>
    </citation>
    <scope>NUCLEOTIDE SEQUENCE [LARGE SCALE GENOMIC DNA]</scope>
    <source>
        <strain evidence="12">LJ96T</strain>
    </source>
</reference>
<evidence type="ECO:0000256" key="1">
    <source>
        <dbReference type="ARBA" id="ARBA00004533"/>
    </source>
</evidence>
<evidence type="ECO:0000256" key="2">
    <source>
        <dbReference type="ARBA" id="ARBA00007208"/>
    </source>
</evidence>
<evidence type="ECO:0000256" key="10">
    <source>
        <dbReference type="ARBA" id="ARBA00030772"/>
    </source>
</evidence>
<sequence>MKCFRRIGLVVVLLAFAAGLFYWFMPAGVAASLLARRAHGFVLGDVSGTVWNGRAGKVTTIDGRELGALTWRLGRDAILGRTHLDLNLDGRAGRFQGHLERPDPDHSIWTGIDFRLDAAALTGPALPPELIPVGVIEGKVPRAELQGNWPIALDADVLWRAAAVKTPEGHITLGSIALKAASQGGILRATLADDGQGSLLVHAALAATPLGWRLDGRLVPRIEDTALSHLIARFGPLGRDGAVNLQRKAGLAPSITTP</sequence>
<gene>
    <name evidence="11" type="ORF">BJI69_02900</name>
</gene>
<proteinExistence type="inferred from homology"/>
<evidence type="ECO:0000256" key="5">
    <source>
        <dbReference type="ARBA" id="ARBA00022475"/>
    </source>
</evidence>
<keyword evidence="4" id="KW-0813">Transport</keyword>
<keyword evidence="9" id="KW-0472">Membrane</keyword>
<evidence type="ECO:0000313" key="12">
    <source>
        <dbReference type="Proteomes" id="UP000182987"/>
    </source>
</evidence>
<dbReference type="KEGG" id="lrz:BJI69_02900"/>
<dbReference type="RefSeq" id="WP_046969458.1">
    <property type="nucleotide sequence ID" value="NZ_CP017480.1"/>
</dbReference>
<evidence type="ECO:0000313" key="11">
    <source>
        <dbReference type="EMBL" id="APG02957.1"/>
    </source>
</evidence>
<evidence type="ECO:0000256" key="6">
    <source>
        <dbReference type="ARBA" id="ARBA00022519"/>
    </source>
</evidence>
<dbReference type="GO" id="GO:0015628">
    <property type="term" value="P:protein secretion by the type II secretion system"/>
    <property type="evidence" value="ECO:0007669"/>
    <property type="project" value="InterPro"/>
</dbReference>
<keyword evidence="8" id="KW-0653">Protein transport</keyword>
<accession>A0A0G9H1C0</accession>
<protein>
    <recommendedName>
        <fullName evidence="3">Type II secretion system protein N</fullName>
    </recommendedName>
    <alternativeName>
        <fullName evidence="10">General secretion pathway protein N</fullName>
    </alternativeName>
</protein>
<evidence type="ECO:0000256" key="8">
    <source>
        <dbReference type="ARBA" id="ARBA00022927"/>
    </source>
</evidence>
<dbReference type="STRING" id="1440763.BJI69_02900"/>
<keyword evidence="5" id="KW-1003">Cell membrane</keyword>
<evidence type="ECO:0000256" key="4">
    <source>
        <dbReference type="ARBA" id="ARBA00022448"/>
    </source>
</evidence>
<keyword evidence="7" id="KW-0812">Transmembrane</keyword>
<organism evidence="11 12">
    <name type="scientific">Luteibacter rhizovicinus DSM 16549</name>
    <dbReference type="NCBI Taxonomy" id="1440763"/>
    <lineage>
        <taxon>Bacteria</taxon>
        <taxon>Pseudomonadati</taxon>
        <taxon>Pseudomonadota</taxon>
        <taxon>Gammaproteobacteria</taxon>
        <taxon>Lysobacterales</taxon>
        <taxon>Rhodanobacteraceae</taxon>
        <taxon>Luteibacter</taxon>
    </lineage>
</organism>
<dbReference type="OrthoDB" id="5959533at2"/>
<evidence type="ECO:0000256" key="7">
    <source>
        <dbReference type="ARBA" id="ARBA00022692"/>
    </source>
</evidence>
<evidence type="ECO:0000256" key="9">
    <source>
        <dbReference type="ARBA" id="ARBA00023136"/>
    </source>
</evidence>
<comment type="similarity">
    <text evidence="2">Belongs to the GSP N family.</text>
</comment>
<evidence type="ECO:0000256" key="3">
    <source>
        <dbReference type="ARBA" id="ARBA00021563"/>
    </source>
</evidence>
<name>A0A0G9H1C0_9GAMM</name>
<keyword evidence="12" id="KW-1185">Reference proteome</keyword>
<dbReference type="GO" id="GO:0015627">
    <property type="term" value="C:type II protein secretion system complex"/>
    <property type="evidence" value="ECO:0007669"/>
    <property type="project" value="InterPro"/>
</dbReference>
<comment type="subcellular location">
    <subcellularLocation>
        <location evidence="1">Cell inner membrane</location>
    </subcellularLocation>
</comment>
<dbReference type="InterPro" id="IPR022792">
    <property type="entry name" value="T2SS_protein-GspN"/>
</dbReference>
<dbReference type="EMBL" id="CP017480">
    <property type="protein sequence ID" value="APG02957.1"/>
    <property type="molecule type" value="Genomic_DNA"/>
</dbReference>
<dbReference type="PATRIC" id="fig|1440763.5.peg.4092"/>
<dbReference type="Pfam" id="PF01203">
    <property type="entry name" value="T2SSN"/>
    <property type="match status" value="1"/>
</dbReference>
<dbReference type="AlphaFoldDB" id="A0A0G9H1C0"/>
<keyword evidence="6" id="KW-0997">Cell inner membrane</keyword>